<dbReference type="RefSeq" id="WP_237378636.1">
    <property type="nucleotide sequence ID" value="NZ_CP071793.1"/>
</dbReference>
<dbReference type="SMART" id="SM00028">
    <property type="entry name" value="TPR"/>
    <property type="match status" value="1"/>
</dbReference>
<dbReference type="SUPFAM" id="SSF48452">
    <property type="entry name" value="TPR-like"/>
    <property type="match status" value="1"/>
</dbReference>
<evidence type="ECO:0000256" key="3">
    <source>
        <dbReference type="PROSITE-ProRule" id="PRU00339"/>
    </source>
</evidence>
<feature type="signal peptide" evidence="4">
    <location>
        <begin position="1"/>
        <end position="25"/>
    </location>
</feature>
<dbReference type="SUPFAM" id="SSF56601">
    <property type="entry name" value="beta-lactamase/transpeptidase-like"/>
    <property type="match status" value="1"/>
</dbReference>
<dbReference type="AlphaFoldDB" id="A0A8A4THL4"/>
<keyword evidence="7" id="KW-1185">Reference proteome</keyword>
<keyword evidence="4" id="KW-0732">Signal</keyword>
<feature type="repeat" description="TPR" evidence="3">
    <location>
        <begin position="433"/>
        <end position="466"/>
    </location>
</feature>
<dbReference type="InterPro" id="IPR013105">
    <property type="entry name" value="TPR_2"/>
</dbReference>
<feature type="domain" description="Beta-lactamase-related" evidence="5">
    <location>
        <begin position="33"/>
        <end position="342"/>
    </location>
</feature>
<proteinExistence type="predicted"/>
<dbReference type="InterPro" id="IPR012338">
    <property type="entry name" value="Beta-lactam/transpept-like"/>
</dbReference>
<evidence type="ECO:0000256" key="2">
    <source>
        <dbReference type="ARBA" id="ARBA00022803"/>
    </source>
</evidence>
<protein>
    <submittedName>
        <fullName evidence="6">Serine hydrolase</fullName>
    </submittedName>
</protein>
<keyword evidence="2 3" id="KW-0802">TPR repeat</keyword>
<dbReference type="PANTHER" id="PTHR46825">
    <property type="entry name" value="D-ALANYL-D-ALANINE-CARBOXYPEPTIDASE/ENDOPEPTIDASE AMPH"/>
    <property type="match status" value="1"/>
</dbReference>
<dbReference type="PROSITE" id="PS50005">
    <property type="entry name" value="TPR"/>
    <property type="match status" value="1"/>
</dbReference>
<dbReference type="Pfam" id="PF00144">
    <property type="entry name" value="Beta-lactamase"/>
    <property type="match status" value="1"/>
</dbReference>
<dbReference type="Proteomes" id="UP000663929">
    <property type="component" value="Chromosome"/>
</dbReference>
<dbReference type="InterPro" id="IPR011990">
    <property type="entry name" value="TPR-like_helical_dom_sf"/>
</dbReference>
<dbReference type="EMBL" id="CP071793">
    <property type="protein sequence ID" value="QTD48987.1"/>
    <property type="molecule type" value="Genomic_DNA"/>
</dbReference>
<evidence type="ECO:0000259" key="5">
    <source>
        <dbReference type="Pfam" id="PF00144"/>
    </source>
</evidence>
<dbReference type="Gene3D" id="3.40.710.10">
    <property type="entry name" value="DD-peptidase/beta-lactamase superfamily"/>
    <property type="match status" value="1"/>
</dbReference>
<evidence type="ECO:0000256" key="1">
    <source>
        <dbReference type="ARBA" id="ARBA00022737"/>
    </source>
</evidence>
<name>A0A8A4THL4_SULCO</name>
<feature type="chain" id="PRO_5035204218" evidence="4">
    <location>
        <begin position="26"/>
        <end position="482"/>
    </location>
</feature>
<dbReference type="GO" id="GO:0016787">
    <property type="term" value="F:hydrolase activity"/>
    <property type="evidence" value="ECO:0007669"/>
    <property type="project" value="UniProtKB-KW"/>
</dbReference>
<organism evidence="6 7">
    <name type="scientific">Sulfidibacter corallicola</name>
    <dbReference type="NCBI Taxonomy" id="2818388"/>
    <lineage>
        <taxon>Bacteria</taxon>
        <taxon>Pseudomonadati</taxon>
        <taxon>Acidobacteriota</taxon>
        <taxon>Holophagae</taxon>
        <taxon>Acanthopleuribacterales</taxon>
        <taxon>Acanthopleuribacteraceae</taxon>
        <taxon>Sulfidibacter</taxon>
    </lineage>
</organism>
<dbReference type="InterPro" id="IPR019734">
    <property type="entry name" value="TPR_rpt"/>
</dbReference>
<sequence length="482" mass="53090">MRKNPFFVVLVATAFTMFAALQTQAQDKASRIDKVVRRYAAHSTFNGAVLVAEAGKVIYRQGHGQANMEWQAANGPDVAYRLGSLSKSMTAIVTMQLVQDGTLGLDDSLATHLPEYPSPHAKRITIRQLLGHRSGIPHYVAIPGWFEGRFKQPITDVDFMAVIAALPLDFEPGTRTRYSNSGYFLLGKVIEKLTGKTYGAALEARLLKPLGMNRTGHDRLDRILPNRAAGYLFAAGGGYRNEDFLNTAVFKATGSVYSTVDDLYKLDQALYGDEILSAETKATMFDPKSPIGWQVAERKLAGREKPVKTIGYNGAVNGFSSMLTRFVADRHLVILLSNTATGYSMLYELTDDLAAILYELPRNHTTPASFLLTQSVVDGNLKKSIETYRAHKDRYELREGRINALGYQLLEAGLTAEAIEVLKLNVTSFPRSANAHDSLAEAYLAHGDRQKAASHYRTSLELDPSNDHARTVLSRIGASPSR</sequence>
<evidence type="ECO:0000256" key="4">
    <source>
        <dbReference type="SAM" id="SignalP"/>
    </source>
</evidence>
<gene>
    <name evidence="6" type="ORF">J3U87_25665</name>
</gene>
<keyword evidence="1" id="KW-0677">Repeat</keyword>
<evidence type="ECO:0000313" key="7">
    <source>
        <dbReference type="Proteomes" id="UP000663929"/>
    </source>
</evidence>
<dbReference type="KEGG" id="scor:J3U87_25665"/>
<keyword evidence="6" id="KW-0378">Hydrolase</keyword>
<dbReference type="InterPro" id="IPR001466">
    <property type="entry name" value="Beta-lactam-related"/>
</dbReference>
<dbReference type="InterPro" id="IPR050491">
    <property type="entry name" value="AmpC-like"/>
</dbReference>
<dbReference type="Gene3D" id="1.25.40.10">
    <property type="entry name" value="Tetratricopeptide repeat domain"/>
    <property type="match status" value="1"/>
</dbReference>
<accession>A0A8A4THL4</accession>
<dbReference type="PANTHER" id="PTHR46825:SF9">
    <property type="entry name" value="BETA-LACTAMASE-RELATED DOMAIN-CONTAINING PROTEIN"/>
    <property type="match status" value="1"/>
</dbReference>
<evidence type="ECO:0000313" key="6">
    <source>
        <dbReference type="EMBL" id="QTD48987.1"/>
    </source>
</evidence>
<reference evidence="6" key="1">
    <citation type="submission" date="2021-03" db="EMBL/GenBank/DDBJ databases">
        <title>Acanthopleuribacteraceae sp. M133.</title>
        <authorList>
            <person name="Wang G."/>
        </authorList>
    </citation>
    <scope>NUCLEOTIDE SEQUENCE</scope>
    <source>
        <strain evidence="6">M133</strain>
    </source>
</reference>
<dbReference type="Pfam" id="PF07719">
    <property type="entry name" value="TPR_2"/>
    <property type="match status" value="1"/>
</dbReference>